<evidence type="ECO:0000313" key="1">
    <source>
        <dbReference type="EMBL" id="MBB5722882.1"/>
    </source>
</evidence>
<sequence length="441" mass="50084">MTKVTVIDTIMGAGKTSYIINFMNKTGVQETFDAPERRFIYVTPLLSEVERVQTACPDLRFKDPKPIHGRKFYGLQRLIEDGQNIATTHELFRMLTPEVCKLINDANYTLVIDEVLTCCDHFKELTAHDQRDLFGSGKLYVENDGSGRLRWNHKDHGNYVGKFSSVKHLCDNGNLAVYADRRGKRGVLLWQFPTEFLGCFDEVFVLTYLYHGSAMSSYLEAKGVPVSLMAVSGDREQGYSLTRWDEHSEALKKAEIRNLITIYEGPGNRIGTPNGREQPLSSSWFKRQSSKTLAKLRGSTVTFFKNHAKTCAGENAWTTFKDHRAKLKGAGYAGKSCWISLNTKSTNDYAHKRSMAYLANIFCLPVLRNYFAANGVVMNDDAFAISEMVQVIWRTAIRNGEPIMLYIPSERMRNLFKLWLECDSTAELMQRLQPETKVLAA</sequence>
<comment type="caution">
    <text evidence="1">The sequence shown here is derived from an EMBL/GenBank/DDBJ whole genome shotgun (WGS) entry which is preliminary data.</text>
</comment>
<reference evidence="1 2" key="1">
    <citation type="submission" date="2020-08" db="EMBL/GenBank/DDBJ databases">
        <title>Genomic Encyclopedia of Type Strains, Phase IV (KMG-IV): sequencing the most valuable type-strain genomes for metagenomic binning, comparative biology and taxonomic classification.</title>
        <authorList>
            <person name="Goeker M."/>
        </authorList>
    </citation>
    <scope>NUCLEOTIDE SEQUENCE [LARGE SCALE GENOMIC DNA]</scope>
    <source>
        <strain evidence="1 2">DSM 101064</strain>
    </source>
</reference>
<accession>A0A7W9BM53</accession>
<dbReference type="EMBL" id="JACIJM010000006">
    <property type="protein sequence ID" value="MBB5722882.1"/>
    <property type="molecule type" value="Genomic_DNA"/>
</dbReference>
<proteinExistence type="predicted"/>
<name>A0A7W9BM53_9RHOB</name>
<dbReference type="AlphaFoldDB" id="A0A7W9BM53"/>
<dbReference type="Proteomes" id="UP000535415">
    <property type="component" value="Unassembled WGS sequence"/>
</dbReference>
<protein>
    <submittedName>
        <fullName evidence="1">Uncharacterized protein</fullName>
    </submittedName>
</protein>
<keyword evidence="2" id="KW-1185">Reference proteome</keyword>
<organism evidence="1 2">
    <name type="scientific">Yoonia ponticola</name>
    <dbReference type="NCBI Taxonomy" id="1524255"/>
    <lineage>
        <taxon>Bacteria</taxon>
        <taxon>Pseudomonadati</taxon>
        <taxon>Pseudomonadota</taxon>
        <taxon>Alphaproteobacteria</taxon>
        <taxon>Rhodobacterales</taxon>
        <taxon>Paracoccaceae</taxon>
        <taxon>Yoonia</taxon>
    </lineage>
</organism>
<evidence type="ECO:0000313" key="2">
    <source>
        <dbReference type="Proteomes" id="UP000535415"/>
    </source>
</evidence>
<dbReference type="RefSeq" id="WP_183529556.1">
    <property type="nucleotide sequence ID" value="NZ_JACIJM010000006.1"/>
</dbReference>
<gene>
    <name evidence="1" type="ORF">FHS72_002512</name>
</gene>